<name>A0A2U1NSF3_ARTAN</name>
<evidence type="ECO:0000313" key="2">
    <source>
        <dbReference type="Proteomes" id="UP000245207"/>
    </source>
</evidence>
<keyword evidence="2" id="KW-1185">Reference proteome</keyword>
<keyword evidence="1" id="KW-0540">Nuclease</keyword>
<keyword evidence="1" id="KW-0378">Hydrolase</keyword>
<organism evidence="1 2">
    <name type="scientific">Artemisia annua</name>
    <name type="common">Sweet wormwood</name>
    <dbReference type="NCBI Taxonomy" id="35608"/>
    <lineage>
        <taxon>Eukaryota</taxon>
        <taxon>Viridiplantae</taxon>
        <taxon>Streptophyta</taxon>
        <taxon>Embryophyta</taxon>
        <taxon>Tracheophyta</taxon>
        <taxon>Spermatophyta</taxon>
        <taxon>Magnoliopsida</taxon>
        <taxon>eudicotyledons</taxon>
        <taxon>Gunneridae</taxon>
        <taxon>Pentapetalae</taxon>
        <taxon>asterids</taxon>
        <taxon>campanulids</taxon>
        <taxon>Asterales</taxon>
        <taxon>Asteraceae</taxon>
        <taxon>Asteroideae</taxon>
        <taxon>Anthemideae</taxon>
        <taxon>Artemisiinae</taxon>
        <taxon>Artemisia</taxon>
    </lineage>
</organism>
<evidence type="ECO:0000313" key="1">
    <source>
        <dbReference type="EMBL" id="PWA76401.1"/>
    </source>
</evidence>
<dbReference type="EMBL" id="PKPP01002273">
    <property type="protein sequence ID" value="PWA76401.1"/>
    <property type="molecule type" value="Genomic_DNA"/>
</dbReference>
<dbReference type="Proteomes" id="UP000245207">
    <property type="component" value="Unassembled WGS sequence"/>
</dbReference>
<keyword evidence="1" id="KW-0269">Exonuclease</keyword>
<accession>A0A2U1NSF3</accession>
<sequence>MRYNLSRRGVALDSVLCPICDSDVEEIQHVMFRCDMAQLVFRKICRWWDLDWQDLSSFSNWKVWFSSIRLSSSIKSILEGIFCVAWWRIWMFQNQLIFDKSPPRHSVIFDDIVSFSFNWCSSRCNRVFSWEHWLKNPHLISL</sequence>
<reference evidence="1 2" key="1">
    <citation type="journal article" date="2018" name="Mol. Plant">
        <title>The genome of Artemisia annua provides insight into the evolution of Asteraceae family and artemisinin biosynthesis.</title>
        <authorList>
            <person name="Shen Q."/>
            <person name="Zhang L."/>
            <person name="Liao Z."/>
            <person name="Wang S."/>
            <person name="Yan T."/>
            <person name="Shi P."/>
            <person name="Liu M."/>
            <person name="Fu X."/>
            <person name="Pan Q."/>
            <person name="Wang Y."/>
            <person name="Lv Z."/>
            <person name="Lu X."/>
            <person name="Zhang F."/>
            <person name="Jiang W."/>
            <person name="Ma Y."/>
            <person name="Chen M."/>
            <person name="Hao X."/>
            <person name="Li L."/>
            <person name="Tang Y."/>
            <person name="Lv G."/>
            <person name="Zhou Y."/>
            <person name="Sun X."/>
            <person name="Brodelius P.E."/>
            <person name="Rose J.K.C."/>
            <person name="Tang K."/>
        </authorList>
    </citation>
    <scope>NUCLEOTIDE SEQUENCE [LARGE SCALE GENOMIC DNA]</scope>
    <source>
        <strain evidence="2">cv. Huhao1</strain>
        <tissue evidence="1">Leaf</tissue>
    </source>
</reference>
<dbReference type="GO" id="GO:0004527">
    <property type="term" value="F:exonuclease activity"/>
    <property type="evidence" value="ECO:0007669"/>
    <property type="project" value="UniProtKB-KW"/>
</dbReference>
<gene>
    <name evidence="1" type="ORF">CTI12_AA235260</name>
</gene>
<dbReference type="AlphaFoldDB" id="A0A2U1NSF3"/>
<keyword evidence="1" id="KW-0255">Endonuclease</keyword>
<protein>
    <submittedName>
        <fullName evidence="1">Endonuclease/exonuclease/phosphatase</fullName>
    </submittedName>
</protein>
<proteinExistence type="predicted"/>
<comment type="caution">
    <text evidence="1">The sequence shown here is derived from an EMBL/GenBank/DDBJ whole genome shotgun (WGS) entry which is preliminary data.</text>
</comment>
<dbReference type="OrthoDB" id="696485at2759"/>
<dbReference type="GO" id="GO:0004519">
    <property type="term" value="F:endonuclease activity"/>
    <property type="evidence" value="ECO:0007669"/>
    <property type="project" value="UniProtKB-KW"/>
</dbReference>